<dbReference type="PANTHER" id="PTHR45939">
    <property type="entry name" value="PEROXISOMAL MEMBRANE PROTEIN PMP34-RELATED"/>
    <property type="match status" value="1"/>
</dbReference>
<comment type="similarity">
    <text evidence="2 10">Belongs to the mitochondrial carrier (TC 2.A.29) family.</text>
</comment>
<feature type="repeat" description="Solcar" evidence="9">
    <location>
        <begin position="33"/>
        <end position="133"/>
    </location>
</feature>
<evidence type="ECO:0000256" key="2">
    <source>
        <dbReference type="ARBA" id="ARBA00006375"/>
    </source>
</evidence>
<protein>
    <recommendedName>
        <fullName evidence="14">Peroxisomal adenine nucleotide transporter 1</fullName>
    </recommendedName>
</protein>
<evidence type="ECO:0000256" key="3">
    <source>
        <dbReference type="ARBA" id="ARBA00022448"/>
    </source>
</evidence>
<keyword evidence="3 10" id="KW-0813">Transport</keyword>
<proteinExistence type="inferred from homology"/>
<dbReference type="InterPro" id="IPR023395">
    <property type="entry name" value="MCP_dom_sf"/>
</dbReference>
<comment type="caution">
    <text evidence="12">The sequence shown here is derived from an EMBL/GenBank/DDBJ whole genome shotgun (WGS) entry which is preliminary data.</text>
</comment>
<gene>
    <name evidence="12" type="ORF">LTR78_003194</name>
</gene>
<dbReference type="GO" id="GO:0016020">
    <property type="term" value="C:membrane"/>
    <property type="evidence" value="ECO:0007669"/>
    <property type="project" value="UniProtKB-SubCell"/>
</dbReference>
<evidence type="ECO:0008006" key="14">
    <source>
        <dbReference type="Google" id="ProtNLM"/>
    </source>
</evidence>
<dbReference type="Pfam" id="PF00153">
    <property type="entry name" value="Mito_carr"/>
    <property type="match status" value="3"/>
</dbReference>
<organism evidence="12 13">
    <name type="scientific">Recurvomyces mirabilis</name>
    <dbReference type="NCBI Taxonomy" id="574656"/>
    <lineage>
        <taxon>Eukaryota</taxon>
        <taxon>Fungi</taxon>
        <taxon>Dikarya</taxon>
        <taxon>Ascomycota</taxon>
        <taxon>Pezizomycotina</taxon>
        <taxon>Dothideomycetes</taxon>
        <taxon>Dothideomycetidae</taxon>
        <taxon>Mycosphaerellales</taxon>
        <taxon>Teratosphaeriaceae</taxon>
        <taxon>Recurvomyces</taxon>
    </lineage>
</organism>
<evidence type="ECO:0000256" key="4">
    <source>
        <dbReference type="ARBA" id="ARBA00022692"/>
    </source>
</evidence>
<keyword evidence="8 9" id="KW-0472">Membrane</keyword>
<evidence type="ECO:0000256" key="7">
    <source>
        <dbReference type="ARBA" id="ARBA00022989"/>
    </source>
</evidence>
<dbReference type="PROSITE" id="PS50920">
    <property type="entry name" value="SOLCAR"/>
    <property type="match status" value="2"/>
</dbReference>
<dbReference type="InterPro" id="IPR052217">
    <property type="entry name" value="Mito/Peroxisomal_Carrier"/>
</dbReference>
<keyword evidence="6" id="KW-0999">Mitochondrion inner membrane</keyword>
<sequence length="507" mass="54852">MSEAGAKYRSDLDSFEAYHEVQDSHHSNTGPALPALGHAVAGAIATAGSKALLYPIELITTRLQVQRQLRGSNEAPSAGREARAEYKSFLDAAQKIYRDEGLGAFYTGCAPDVGKGIADSFLFFLAYSYLHQHQLRKDGTKHLSVFKELAVGGAAGVSAKLVTTPLQNIITRQQTAALVAARDPNNSKSPSESDKQSIQEIGRQIYNERGLAGFWAGYSASVILTMNPAITFAVDNLLKRLLPTQRRDNPSPQVTFLLAAISKAIATSITYPVMLAKSRAQAASPSNVPKAEGTEKKAPLPQIPGVTVERDVAANVPVSDDTKEKVDHGIRRLLRLFSAQYAIFLSLRKIYRNEGLGGLYSGIEGEVLKGFLSHGLTMVVKEKAHVLVIQTYYLLLRLTKRWPDDAKDMAAEARERVEAAGTRVAHDTKTVINDVKERSENAAVTMVEGAKQLSQDGGKNILSQMPQNAKGLTEDVKERVESVSTTVAQGAKQALAEGKKAISGDKE</sequence>
<evidence type="ECO:0000313" key="13">
    <source>
        <dbReference type="Proteomes" id="UP001274830"/>
    </source>
</evidence>
<dbReference type="InterPro" id="IPR018108">
    <property type="entry name" value="MCP_transmembrane"/>
</dbReference>
<keyword evidence="6" id="KW-0496">Mitochondrion</keyword>
<dbReference type="Gene3D" id="1.50.40.10">
    <property type="entry name" value="Mitochondrial carrier domain"/>
    <property type="match status" value="1"/>
</dbReference>
<comment type="subcellular location">
    <subcellularLocation>
        <location evidence="1">Membrane</location>
        <topology evidence="1">Multi-pass membrane protein</topology>
    </subcellularLocation>
</comment>
<keyword evidence="13" id="KW-1185">Reference proteome</keyword>
<dbReference type="GO" id="GO:0015217">
    <property type="term" value="F:ADP transmembrane transporter activity"/>
    <property type="evidence" value="ECO:0007669"/>
    <property type="project" value="TreeGrafter"/>
</dbReference>
<dbReference type="PANTHER" id="PTHR45939:SF2">
    <property type="entry name" value="CARRIER PROTEIN, PUTATIVE (AFU_ORTHOLOGUE AFUA_2G13870)-RELATED"/>
    <property type="match status" value="1"/>
</dbReference>
<accession>A0AAE0WS35</accession>
<name>A0AAE0WS35_9PEZI</name>
<feature type="compositionally biased region" description="Basic and acidic residues" evidence="11">
    <location>
        <begin position="497"/>
        <end position="507"/>
    </location>
</feature>
<dbReference type="EMBL" id="JAUTXT010000008">
    <property type="protein sequence ID" value="KAK3676989.1"/>
    <property type="molecule type" value="Genomic_DNA"/>
</dbReference>
<keyword evidence="5" id="KW-0677">Repeat</keyword>
<keyword evidence="4 9" id="KW-0812">Transmembrane</keyword>
<evidence type="ECO:0000256" key="11">
    <source>
        <dbReference type="SAM" id="MobiDB-lite"/>
    </source>
</evidence>
<evidence type="ECO:0000256" key="10">
    <source>
        <dbReference type="RuleBase" id="RU000488"/>
    </source>
</evidence>
<dbReference type="AlphaFoldDB" id="A0AAE0WS35"/>
<evidence type="ECO:0000256" key="1">
    <source>
        <dbReference type="ARBA" id="ARBA00004141"/>
    </source>
</evidence>
<evidence type="ECO:0000256" key="6">
    <source>
        <dbReference type="ARBA" id="ARBA00022792"/>
    </source>
</evidence>
<evidence type="ECO:0000256" key="8">
    <source>
        <dbReference type="ARBA" id="ARBA00023136"/>
    </source>
</evidence>
<dbReference type="Proteomes" id="UP001274830">
    <property type="component" value="Unassembled WGS sequence"/>
</dbReference>
<dbReference type="SUPFAM" id="SSF103506">
    <property type="entry name" value="Mitochondrial carrier"/>
    <property type="match status" value="1"/>
</dbReference>
<feature type="repeat" description="Solcar" evidence="9">
    <location>
        <begin position="143"/>
        <end position="241"/>
    </location>
</feature>
<evidence type="ECO:0000256" key="5">
    <source>
        <dbReference type="ARBA" id="ARBA00022737"/>
    </source>
</evidence>
<evidence type="ECO:0000313" key="12">
    <source>
        <dbReference type="EMBL" id="KAK3676989.1"/>
    </source>
</evidence>
<feature type="region of interest" description="Disordered" evidence="11">
    <location>
        <begin position="488"/>
        <end position="507"/>
    </location>
</feature>
<reference evidence="12" key="1">
    <citation type="submission" date="2023-07" db="EMBL/GenBank/DDBJ databases">
        <title>Black Yeasts Isolated from many extreme environments.</title>
        <authorList>
            <person name="Coleine C."/>
            <person name="Stajich J.E."/>
            <person name="Selbmann L."/>
        </authorList>
    </citation>
    <scope>NUCLEOTIDE SEQUENCE</scope>
    <source>
        <strain evidence="12">CCFEE 5485</strain>
    </source>
</reference>
<evidence type="ECO:0000256" key="9">
    <source>
        <dbReference type="PROSITE-ProRule" id="PRU00282"/>
    </source>
</evidence>
<keyword evidence="7" id="KW-1133">Transmembrane helix</keyword>